<dbReference type="EMBL" id="MRBO01000197">
    <property type="protein sequence ID" value="KAB2586402.1"/>
    <property type="molecule type" value="Genomic_DNA"/>
</dbReference>
<dbReference type="GeneID" id="57488343"/>
<reference evidence="1 2" key="1">
    <citation type="journal article" date="2017" name="Poromechanics V (2013)">
        <title>Genomic Characterization of the Arsenic-Tolerant Actinobacterium, &lt;i&gt;Rhodococcus erythropolis&lt;/i&gt; S43.</title>
        <authorList>
            <person name="Retamal-Morales G."/>
            <person name="Mehnert M."/>
            <person name="Schwabe R."/>
            <person name="Tischler D."/>
            <person name="Schloemann M."/>
            <person name="Levican G.J."/>
        </authorList>
    </citation>
    <scope>NUCLEOTIDE SEQUENCE [LARGE SCALE GENOMIC DNA]</scope>
    <source>
        <strain evidence="1 2">S43</strain>
    </source>
</reference>
<dbReference type="KEGG" id="reb:XU06_07450"/>
<organism evidence="1 2">
    <name type="scientific">Rhodococcus erythropolis</name>
    <name type="common">Arthrobacter picolinophilus</name>
    <dbReference type="NCBI Taxonomy" id="1833"/>
    <lineage>
        <taxon>Bacteria</taxon>
        <taxon>Bacillati</taxon>
        <taxon>Actinomycetota</taxon>
        <taxon>Actinomycetes</taxon>
        <taxon>Mycobacteriales</taxon>
        <taxon>Nocardiaceae</taxon>
        <taxon>Rhodococcus</taxon>
        <taxon>Rhodococcus erythropolis group</taxon>
    </lineage>
</organism>
<evidence type="ECO:0008006" key="3">
    <source>
        <dbReference type="Google" id="ProtNLM"/>
    </source>
</evidence>
<evidence type="ECO:0000313" key="2">
    <source>
        <dbReference type="Proteomes" id="UP000325576"/>
    </source>
</evidence>
<sequence>MDPVMTQIAQAQELASSGDRAGARSAFEKVWEEISAAPDALHIVSLAHYMADVQDDPAQELCWDLRALDAADSLTDARAQEHHASLQVAGFYPSLHLNLAADYRKLGRDTEAVEHLTKAEASVGTLADDGYGRMIRGAIERLRAELIRDH</sequence>
<dbReference type="InterPro" id="IPR011990">
    <property type="entry name" value="TPR-like_helical_dom_sf"/>
</dbReference>
<evidence type="ECO:0000313" key="1">
    <source>
        <dbReference type="EMBL" id="KAB2586402.1"/>
    </source>
</evidence>
<dbReference type="SUPFAM" id="SSF48452">
    <property type="entry name" value="TPR-like"/>
    <property type="match status" value="1"/>
</dbReference>
<dbReference type="RefSeq" id="WP_003941524.1">
    <property type="nucleotide sequence ID" value="NZ_CP011295.1"/>
</dbReference>
<dbReference type="Gene3D" id="1.25.40.10">
    <property type="entry name" value="Tetratricopeptide repeat domain"/>
    <property type="match status" value="1"/>
</dbReference>
<dbReference type="AlphaFoldDB" id="A0A0C3ACL4"/>
<protein>
    <recommendedName>
        <fullName evidence="3">Tetratricopeptide repeat protein</fullName>
    </recommendedName>
</protein>
<dbReference type="Proteomes" id="UP000325576">
    <property type="component" value="Unassembled WGS sequence"/>
</dbReference>
<name>A0A0C3ACL4_RHOER</name>
<dbReference type="OrthoDB" id="8450665at2"/>
<gene>
    <name evidence="1" type="ORF">BS297_05455</name>
</gene>
<accession>A0A0C3ACL4</accession>
<proteinExistence type="predicted"/>
<comment type="caution">
    <text evidence="1">The sequence shown here is derived from an EMBL/GenBank/DDBJ whole genome shotgun (WGS) entry which is preliminary data.</text>
</comment>
<dbReference type="STRING" id="1833.XU06_07450"/>